<evidence type="ECO:0000313" key="2">
    <source>
        <dbReference type="EMBL" id="CAF1542280.1"/>
    </source>
</evidence>
<sequence>SASVVTSFPTKAPFNLCCDTSERYIAASIDKTVYVYDSRSTEKPLIVREEHEPIVKLAWSRTGSSQLGYCIRDSPKFLVLSVSTTNNYENDTFVHRILQCPIQRYRISLASFDWNYFDEHRLVLLSGKEYFDYVIPSKSNICYSPRNGLLWTNDHEIHPSIISQDQTQIYSKVLFTYDLLNVQNDRKTIGASQATPNTELIQMDLKTMTKGTQSTIEQIQRWIKNTNTNRDPYPFIGVIEALREAQPSSTSLLTHQTWSSMANSTCTKTVYESVERQTVAQLCGWSHIDSKSVGYDR</sequence>
<protein>
    <recommendedName>
        <fullName evidence="1">MIOS-like alpha-solenoid domain-containing protein</fullName>
    </recommendedName>
</protein>
<organism evidence="2 3">
    <name type="scientific">Rotaria sordida</name>
    <dbReference type="NCBI Taxonomy" id="392033"/>
    <lineage>
        <taxon>Eukaryota</taxon>
        <taxon>Metazoa</taxon>
        <taxon>Spiralia</taxon>
        <taxon>Gnathifera</taxon>
        <taxon>Rotifera</taxon>
        <taxon>Eurotatoria</taxon>
        <taxon>Bdelloidea</taxon>
        <taxon>Philodinida</taxon>
        <taxon>Philodinidae</taxon>
        <taxon>Rotaria</taxon>
    </lineage>
</organism>
<dbReference type="InterPro" id="IPR011041">
    <property type="entry name" value="Quinoprot_gluc/sorb_DH_b-prop"/>
</dbReference>
<gene>
    <name evidence="2" type="ORF">SEV965_LOCUS38205</name>
</gene>
<name>A0A815W7F7_9BILA</name>
<feature type="non-terminal residue" evidence="2">
    <location>
        <position position="1"/>
    </location>
</feature>
<dbReference type="AlphaFoldDB" id="A0A815W7F7"/>
<dbReference type="EMBL" id="CAJNOU010008948">
    <property type="protein sequence ID" value="CAF1542280.1"/>
    <property type="molecule type" value="Genomic_DNA"/>
</dbReference>
<comment type="caution">
    <text evidence="2">The sequence shown here is derived from an EMBL/GenBank/DDBJ whole genome shotgun (WGS) entry which is preliminary data.</text>
</comment>
<evidence type="ECO:0000313" key="3">
    <source>
        <dbReference type="Proteomes" id="UP000663889"/>
    </source>
</evidence>
<dbReference type="InterPro" id="IPR049092">
    <property type="entry name" value="MIOS_a-sol"/>
</dbReference>
<feature type="non-terminal residue" evidence="2">
    <location>
        <position position="297"/>
    </location>
</feature>
<evidence type="ECO:0000259" key="1">
    <source>
        <dbReference type="Pfam" id="PF21719"/>
    </source>
</evidence>
<proteinExistence type="predicted"/>
<dbReference type="Pfam" id="PF21719">
    <property type="entry name" value="MIOS_a-sol"/>
    <property type="match status" value="1"/>
</dbReference>
<dbReference type="SUPFAM" id="SSF50952">
    <property type="entry name" value="Soluble quinoprotein glucose dehydrogenase"/>
    <property type="match status" value="1"/>
</dbReference>
<reference evidence="2" key="1">
    <citation type="submission" date="2021-02" db="EMBL/GenBank/DDBJ databases">
        <authorList>
            <person name="Nowell W R."/>
        </authorList>
    </citation>
    <scope>NUCLEOTIDE SEQUENCE</scope>
</reference>
<feature type="domain" description="MIOS-like alpha-solenoid" evidence="1">
    <location>
        <begin position="209"/>
        <end position="287"/>
    </location>
</feature>
<dbReference type="Proteomes" id="UP000663889">
    <property type="component" value="Unassembled WGS sequence"/>
</dbReference>
<accession>A0A815W7F7</accession>